<comment type="caution">
    <text evidence="1">The sequence shown here is derived from an EMBL/GenBank/DDBJ whole genome shotgun (WGS) entry which is preliminary data.</text>
</comment>
<gene>
    <name evidence="1" type="ORF">FYJ29_11430</name>
</gene>
<keyword evidence="2" id="KW-1185">Reference proteome</keyword>
<dbReference type="SUPFAM" id="SSF50475">
    <property type="entry name" value="FMN-binding split barrel"/>
    <property type="match status" value="1"/>
</dbReference>
<reference evidence="1 2" key="1">
    <citation type="submission" date="2019-08" db="EMBL/GenBank/DDBJ databases">
        <title>In-depth cultivation of the pig gut microbiome towards novel bacterial diversity and tailored functional studies.</title>
        <authorList>
            <person name="Wylensek D."/>
            <person name="Hitch T.C.A."/>
            <person name="Clavel T."/>
        </authorList>
    </citation>
    <scope>NUCLEOTIDE SEQUENCE [LARGE SCALE GENOMIC DNA]</scope>
    <source>
        <strain evidence="1 2">Oil-RF-744-WCA-WT-10</strain>
    </source>
</reference>
<dbReference type="RefSeq" id="WP_154327454.1">
    <property type="nucleotide sequence ID" value="NZ_CP045696.1"/>
</dbReference>
<dbReference type="AlphaFoldDB" id="A0A6L5XFS6"/>
<dbReference type="Gene3D" id="2.30.110.10">
    <property type="entry name" value="Electron Transport, Fmn-binding Protein, Chain A"/>
    <property type="match status" value="1"/>
</dbReference>
<dbReference type="EMBL" id="VULT01000020">
    <property type="protein sequence ID" value="MSS18365.1"/>
    <property type="molecule type" value="Genomic_DNA"/>
</dbReference>
<dbReference type="Proteomes" id="UP000483362">
    <property type="component" value="Unassembled WGS sequence"/>
</dbReference>
<protein>
    <recommendedName>
        <fullName evidence="3">Flavin reductase like domain-containing protein</fullName>
    </recommendedName>
</protein>
<dbReference type="InterPro" id="IPR012349">
    <property type="entry name" value="Split_barrel_FMN-bd"/>
</dbReference>
<evidence type="ECO:0008006" key="3">
    <source>
        <dbReference type="Google" id="ProtNLM"/>
    </source>
</evidence>
<name>A0A6L5XFS6_9BACT</name>
<sequence length="86" mass="9502">MKKSFGTKTFMFPQPVLIVGTYDENGNPDAMNAAWGTQIGEHEVALHIIEHKTTDNIIKKQCFTLAIADASHVVESDYVGIVVLRV</sequence>
<accession>A0A6L5XFS6</accession>
<evidence type="ECO:0000313" key="1">
    <source>
        <dbReference type="EMBL" id="MSS18365.1"/>
    </source>
</evidence>
<evidence type="ECO:0000313" key="2">
    <source>
        <dbReference type="Proteomes" id="UP000483362"/>
    </source>
</evidence>
<proteinExistence type="predicted"/>
<organism evidence="1 2">
    <name type="scientific">Sodaliphilus pleomorphus</name>
    <dbReference type="NCBI Taxonomy" id="2606626"/>
    <lineage>
        <taxon>Bacteria</taxon>
        <taxon>Pseudomonadati</taxon>
        <taxon>Bacteroidota</taxon>
        <taxon>Bacteroidia</taxon>
        <taxon>Bacteroidales</taxon>
        <taxon>Muribaculaceae</taxon>
        <taxon>Sodaliphilus</taxon>
    </lineage>
</organism>